<gene>
    <name evidence="3" type="ORF">WR25_16977</name>
</gene>
<evidence type="ECO:0000259" key="2">
    <source>
        <dbReference type="PROSITE" id="PS51029"/>
    </source>
</evidence>
<dbReference type="STRING" id="2018661.A0A2A2JKE2"/>
<dbReference type="AlphaFoldDB" id="A0A2A2JKE2"/>
<dbReference type="Proteomes" id="UP000218231">
    <property type="component" value="Unassembled WGS sequence"/>
</dbReference>
<dbReference type="GO" id="GO:0005667">
    <property type="term" value="C:transcription regulator complex"/>
    <property type="evidence" value="ECO:0007669"/>
    <property type="project" value="TreeGrafter"/>
</dbReference>
<feature type="compositionally biased region" description="Polar residues" evidence="1">
    <location>
        <begin position="399"/>
        <end position="416"/>
    </location>
</feature>
<feature type="compositionally biased region" description="Acidic residues" evidence="1">
    <location>
        <begin position="384"/>
        <end position="393"/>
    </location>
</feature>
<comment type="caution">
    <text evidence="3">The sequence shown here is derived from an EMBL/GenBank/DDBJ whole genome shotgun (WGS) entry which is preliminary data.</text>
</comment>
<dbReference type="EMBL" id="LIAE01010384">
    <property type="protein sequence ID" value="PAV62173.1"/>
    <property type="molecule type" value="Genomic_DNA"/>
</dbReference>
<dbReference type="PROSITE" id="PS51029">
    <property type="entry name" value="MADF"/>
    <property type="match status" value="1"/>
</dbReference>
<reference evidence="3 4" key="1">
    <citation type="journal article" date="2017" name="Curr. Biol.">
        <title>Genome architecture and evolution of a unichromosomal asexual nematode.</title>
        <authorList>
            <person name="Fradin H."/>
            <person name="Zegar C."/>
            <person name="Gutwein M."/>
            <person name="Lucas J."/>
            <person name="Kovtun M."/>
            <person name="Corcoran D."/>
            <person name="Baugh L.R."/>
            <person name="Kiontke K."/>
            <person name="Gunsalus K."/>
            <person name="Fitch D.H."/>
            <person name="Piano F."/>
        </authorList>
    </citation>
    <scope>NUCLEOTIDE SEQUENCE [LARGE SCALE GENOMIC DNA]</scope>
    <source>
        <strain evidence="3">PF1309</strain>
    </source>
</reference>
<name>A0A2A2JKE2_9BILA</name>
<keyword evidence="4" id="KW-1185">Reference proteome</keyword>
<evidence type="ECO:0000256" key="1">
    <source>
        <dbReference type="SAM" id="MobiDB-lite"/>
    </source>
</evidence>
<dbReference type="InterPro" id="IPR006578">
    <property type="entry name" value="MADF-dom"/>
</dbReference>
<feature type="region of interest" description="Disordered" evidence="1">
    <location>
        <begin position="381"/>
        <end position="416"/>
    </location>
</feature>
<dbReference type="InterPro" id="IPR039353">
    <property type="entry name" value="TF_Adf1"/>
</dbReference>
<dbReference type="Pfam" id="PF10545">
    <property type="entry name" value="MADF_DNA_bdg"/>
    <property type="match status" value="1"/>
</dbReference>
<protein>
    <recommendedName>
        <fullName evidence="2">MADF domain-containing protein</fullName>
    </recommendedName>
</protein>
<feature type="compositionally biased region" description="Basic and acidic residues" evidence="1">
    <location>
        <begin position="18"/>
        <end position="35"/>
    </location>
</feature>
<sequence length="416" mass="46434">MGLAGAGCGRKVGQGRRGRPEERKAKECEGERARPEPVNQSGTQPSQPIPYSMTSSLQPAFNARLIQEVKKHPELYNHTRRGSADTAERMRLWDKIAVTIDPTSTQNPEPGKFAKQRWLQLRDRYRKELKAAIRSNFATPIKWTYFSQLSWLDPYLKDNLGLAAGSMNSSFNGLHGFDASLGHFSLDALQALSGELTPKLEIDDFCSTADDTEMGGEMNSTLQTLFAIMNNHTRNSLSPNLENDVSAPQSVESSNGDVNEIVKSEDLDQAAIELTGTSGTGIQNPEQQPSMLQSKEERPILMEQEPQMGTGQMGSIYNHMKEQMRIRQAQQNMLRANLLQTNRLATDWINDEDLLYSRIIGLRLRKMDQKKKKRVISQIFSLLEESDEGETTEDSASSKSSNVTEGTEDLNTTSSS</sequence>
<feature type="region of interest" description="Disordered" evidence="1">
    <location>
        <begin position="1"/>
        <end position="54"/>
    </location>
</feature>
<feature type="compositionally biased region" description="Gly residues" evidence="1">
    <location>
        <begin position="1"/>
        <end position="12"/>
    </location>
</feature>
<proteinExistence type="predicted"/>
<dbReference type="PANTHER" id="PTHR12243">
    <property type="entry name" value="MADF DOMAIN TRANSCRIPTION FACTOR"/>
    <property type="match status" value="1"/>
</dbReference>
<dbReference type="GO" id="GO:0005634">
    <property type="term" value="C:nucleus"/>
    <property type="evidence" value="ECO:0007669"/>
    <property type="project" value="TreeGrafter"/>
</dbReference>
<organism evidence="3 4">
    <name type="scientific">Diploscapter pachys</name>
    <dbReference type="NCBI Taxonomy" id="2018661"/>
    <lineage>
        <taxon>Eukaryota</taxon>
        <taxon>Metazoa</taxon>
        <taxon>Ecdysozoa</taxon>
        <taxon>Nematoda</taxon>
        <taxon>Chromadorea</taxon>
        <taxon>Rhabditida</taxon>
        <taxon>Rhabditina</taxon>
        <taxon>Rhabditomorpha</taxon>
        <taxon>Rhabditoidea</taxon>
        <taxon>Rhabditidae</taxon>
        <taxon>Diploscapter</taxon>
    </lineage>
</organism>
<dbReference type="OrthoDB" id="5984255at2759"/>
<dbReference type="GO" id="GO:0006357">
    <property type="term" value="P:regulation of transcription by RNA polymerase II"/>
    <property type="evidence" value="ECO:0007669"/>
    <property type="project" value="TreeGrafter"/>
</dbReference>
<evidence type="ECO:0000313" key="4">
    <source>
        <dbReference type="Proteomes" id="UP000218231"/>
    </source>
</evidence>
<dbReference type="PANTHER" id="PTHR12243:SF60">
    <property type="entry name" value="SI:CH211-15D5.12-RELATED"/>
    <property type="match status" value="1"/>
</dbReference>
<feature type="domain" description="MADF" evidence="2">
    <location>
        <begin position="64"/>
        <end position="157"/>
    </location>
</feature>
<accession>A0A2A2JKE2</accession>
<dbReference type="SMART" id="SM00595">
    <property type="entry name" value="MADF"/>
    <property type="match status" value="1"/>
</dbReference>
<evidence type="ECO:0000313" key="3">
    <source>
        <dbReference type="EMBL" id="PAV62173.1"/>
    </source>
</evidence>